<dbReference type="VEuPathDB" id="VectorBase:ISCP_014362"/>
<dbReference type="GO" id="GO:0005654">
    <property type="term" value="C:nucleoplasm"/>
    <property type="evidence" value="ECO:0000318"/>
    <property type="project" value="GO_Central"/>
</dbReference>
<dbReference type="SUPFAM" id="SSF47370">
    <property type="entry name" value="Bromodomain"/>
    <property type="match status" value="1"/>
</dbReference>
<feature type="region of interest" description="Disordered" evidence="5">
    <location>
        <begin position="493"/>
        <end position="522"/>
    </location>
</feature>
<dbReference type="Gene3D" id="1.20.920.10">
    <property type="entry name" value="Bromodomain-like"/>
    <property type="match status" value="1"/>
</dbReference>
<feature type="region of interest" description="Disordered" evidence="5">
    <location>
        <begin position="1360"/>
        <end position="1413"/>
    </location>
</feature>
<evidence type="ECO:0000256" key="3">
    <source>
        <dbReference type="ARBA" id="ARBA00023242"/>
    </source>
</evidence>
<proteinExistence type="evidence at protein level"/>
<evidence type="ECO:0000256" key="2">
    <source>
        <dbReference type="ARBA" id="ARBA00023117"/>
    </source>
</evidence>
<evidence type="ECO:0000259" key="6">
    <source>
        <dbReference type="PROSITE" id="PS50014"/>
    </source>
</evidence>
<feature type="compositionally biased region" description="Low complexity" evidence="5">
    <location>
        <begin position="654"/>
        <end position="667"/>
    </location>
</feature>
<evidence type="ECO:0000256" key="4">
    <source>
        <dbReference type="PROSITE-ProRule" id="PRU00035"/>
    </source>
</evidence>
<feature type="region of interest" description="Disordered" evidence="5">
    <location>
        <begin position="1281"/>
        <end position="1304"/>
    </location>
</feature>
<dbReference type="InterPro" id="IPR001487">
    <property type="entry name" value="Bromodomain"/>
</dbReference>
<reference evidence="8 10" key="1">
    <citation type="submission" date="2008-03" db="EMBL/GenBank/DDBJ databases">
        <title>Annotation of Ixodes scapularis.</title>
        <authorList>
            <consortium name="Ixodes scapularis Genome Project Consortium"/>
            <person name="Caler E."/>
            <person name="Hannick L.I."/>
            <person name="Bidwell S."/>
            <person name="Joardar V."/>
            <person name="Thiagarajan M."/>
            <person name="Amedeo P."/>
            <person name="Galinsky K.J."/>
            <person name="Schobel S."/>
            <person name="Inman J."/>
            <person name="Hostetler J."/>
            <person name="Miller J."/>
            <person name="Hammond M."/>
            <person name="Megy K."/>
            <person name="Lawson D."/>
            <person name="Kodira C."/>
            <person name="Sutton G."/>
            <person name="Meyer J."/>
            <person name="Hill C.A."/>
            <person name="Birren B."/>
            <person name="Nene V."/>
            <person name="Collins F."/>
            <person name="Alarcon-Chaidez F."/>
            <person name="Wikel S."/>
            <person name="Strausberg R."/>
        </authorList>
    </citation>
    <scope>NUCLEOTIDE SEQUENCE [LARGE SCALE GENOMIC DNA]</scope>
    <source>
        <strain evidence="10">Wikel</strain>
        <strain evidence="8">Wikel colony</strain>
    </source>
</reference>
<feature type="region of interest" description="Disordered" evidence="5">
    <location>
        <begin position="292"/>
        <end position="360"/>
    </location>
</feature>
<dbReference type="InterPro" id="IPR033482">
    <property type="entry name" value="EMSY"/>
</dbReference>
<name>B7PQ17_IXOSC</name>
<dbReference type="VEuPathDB" id="VectorBase:ISCW019096"/>
<gene>
    <name evidence="8" type="ORF">IscW_ISCW019096</name>
</gene>
<protein>
    <submittedName>
        <fullName evidence="8 9">Protein EMSY, putative</fullName>
        <ecNumber evidence="8">2.3.1.48</ecNumber>
    </submittedName>
</protein>
<dbReference type="PANTHER" id="PTHR16500:SF3">
    <property type="entry name" value="BRCA2-INTERACTING TRANSCRIPTIONAL REPRESSOR EMSY"/>
    <property type="match status" value="1"/>
</dbReference>
<keyword evidence="11" id="KW-1267">Proteomics identification</keyword>
<evidence type="ECO:0007829" key="11">
    <source>
        <dbReference type="PeptideAtlas" id="B7PQ17"/>
    </source>
</evidence>
<evidence type="ECO:0000313" key="8">
    <source>
        <dbReference type="EMBL" id="EEC08689.1"/>
    </source>
</evidence>
<reference evidence="9" key="2">
    <citation type="submission" date="2020-05" db="UniProtKB">
        <authorList>
            <consortium name="EnsemblMetazoa"/>
        </authorList>
    </citation>
    <scope>IDENTIFICATION</scope>
    <source>
        <strain evidence="9">wikel</strain>
    </source>
</reference>
<keyword evidence="2 4" id="KW-0103">Bromodomain</keyword>
<evidence type="ECO:0000259" key="7">
    <source>
        <dbReference type="PROSITE" id="PS51138"/>
    </source>
</evidence>
<feature type="region of interest" description="Disordered" evidence="5">
    <location>
        <begin position="1452"/>
        <end position="1476"/>
    </location>
</feature>
<feature type="domain" description="ENT" evidence="7">
    <location>
        <begin position="13"/>
        <end position="97"/>
    </location>
</feature>
<evidence type="ECO:0000256" key="5">
    <source>
        <dbReference type="SAM" id="MobiDB-lite"/>
    </source>
</evidence>
<feature type="compositionally biased region" description="Polar residues" evidence="5">
    <location>
        <begin position="856"/>
        <end position="901"/>
    </location>
</feature>
<keyword evidence="8" id="KW-0808">Transferase</keyword>
<feature type="compositionally biased region" description="Low complexity" evidence="5">
    <location>
        <begin position="1219"/>
        <end position="1233"/>
    </location>
</feature>
<evidence type="ECO:0000313" key="9">
    <source>
        <dbReference type="EnsemblMetazoa" id="ISCW019096-PA"/>
    </source>
</evidence>
<keyword evidence="8" id="KW-0012">Acyltransferase</keyword>
<feature type="region of interest" description="Disordered" evidence="5">
    <location>
        <begin position="124"/>
        <end position="168"/>
    </location>
</feature>
<feature type="region of interest" description="Disordered" evidence="5">
    <location>
        <begin position="769"/>
        <end position="794"/>
    </location>
</feature>
<dbReference type="EMBL" id="ABJB010059060">
    <property type="status" value="NOT_ANNOTATED_CDS"/>
    <property type="molecule type" value="Genomic_DNA"/>
</dbReference>
<evidence type="ECO:0000313" key="10">
    <source>
        <dbReference type="Proteomes" id="UP000001555"/>
    </source>
</evidence>
<dbReference type="HOGENOM" id="CLU_245734_0_0_1"/>
<organism>
    <name type="scientific">Ixodes scapularis</name>
    <name type="common">Black-legged tick</name>
    <name type="synonym">Deer tick</name>
    <dbReference type="NCBI Taxonomy" id="6945"/>
    <lineage>
        <taxon>Eukaryota</taxon>
        <taxon>Metazoa</taxon>
        <taxon>Ecdysozoa</taxon>
        <taxon>Arthropoda</taxon>
        <taxon>Chelicerata</taxon>
        <taxon>Arachnida</taxon>
        <taxon>Acari</taxon>
        <taxon>Parasitiformes</taxon>
        <taxon>Ixodida</taxon>
        <taxon>Ixodoidea</taxon>
        <taxon>Ixodidae</taxon>
        <taxon>Ixodinae</taxon>
        <taxon>Ixodes</taxon>
    </lineage>
</organism>
<dbReference type="Proteomes" id="UP000001555">
    <property type="component" value="Unassembled WGS sequence"/>
</dbReference>
<dbReference type="Pfam" id="PF03735">
    <property type="entry name" value="ENT"/>
    <property type="match status" value="1"/>
</dbReference>
<dbReference type="InterPro" id="IPR036142">
    <property type="entry name" value="ENT_dom-like_sf"/>
</dbReference>
<dbReference type="PANTHER" id="PTHR16500">
    <property type="entry name" value="BRCA2-INTERACTING TRANSCRIPTIONAL REPRESSOR EMSY"/>
    <property type="match status" value="1"/>
</dbReference>
<feature type="compositionally biased region" description="Polar residues" evidence="5">
    <location>
        <begin position="931"/>
        <end position="950"/>
    </location>
</feature>
<feature type="compositionally biased region" description="Low complexity" evidence="5">
    <location>
        <begin position="157"/>
        <end position="167"/>
    </location>
</feature>
<feature type="compositionally biased region" description="Low complexity" evidence="5">
    <location>
        <begin position="292"/>
        <end position="310"/>
    </location>
</feature>
<dbReference type="OrthoDB" id="10035579at2759"/>
<dbReference type="VEuPathDB" id="VectorBase:ISCI019096"/>
<keyword evidence="10" id="KW-1185">Reference proteome</keyword>
<feature type="compositionally biased region" description="Basic and acidic residues" evidence="5">
    <location>
        <begin position="819"/>
        <end position="832"/>
    </location>
</feature>
<feature type="region of interest" description="Disordered" evidence="5">
    <location>
        <begin position="228"/>
        <end position="272"/>
    </location>
</feature>
<feature type="compositionally biased region" description="Low complexity" evidence="5">
    <location>
        <begin position="1452"/>
        <end position="1465"/>
    </location>
</feature>
<feature type="region of interest" description="Disordered" evidence="5">
    <location>
        <begin position="913"/>
        <end position="957"/>
    </location>
</feature>
<dbReference type="Gene3D" id="1.10.1240.40">
    <property type="entry name" value="ENT domain"/>
    <property type="match status" value="2"/>
</dbReference>
<dbReference type="EMBL" id="ABJB010141743">
    <property type="status" value="NOT_ANNOTATED_CDS"/>
    <property type="molecule type" value="Genomic_DNA"/>
</dbReference>
<feature type="compositionally biased region" description="Low complexity" evidence="5">
    <location>
        <begin position="243"/>
        <end position="253"/>
    </location>
</feature>
<dbReference type="EMBL" id="ABJB010992161">
    <property type="status" value="NOT_ANNOTATED_CDS"/>
    <property type="molecule type" value="Genomic_DNA"/>
</dbReference>
<dbReference type="PROSITE" id="PS51138">
    <property type="entry name" value="ENT"/>
    <property type="match status" value="1"/>
</dbReference>
<feature type="compositionally biased region" description="Polar residues" evidence="5">
    <location>
        <begin position="1373"/>
        <end position="1384"/>
    </location>
</feature>
<sequence length="1565" mass="158903">MWPMLLDYTRDECQRMLRKLELEAYASVVSAFRAQGELTKDKKKMLQELSGILCISLERHRAEIRRAVNDERLNTIADRILGPNTGAEWAIEGRRLIPLMPRLVPQTAFSALANSAANIQAAKNAAMPPPSATGVNKDSPGNGSSSAVSPVPPGSPSTPTRIPTPTSVASTGVARVLGLGGSGILGPNTGAEWAIEGRRLIPLMPRLVPQTAFSALANSAANIQAAKNAAMPPPSATGVNKDSPGNGSSSAVSPVPPGSPSTPTRIPTPTSVASTGVARVLGLGGSGCGPPGVKCPSPTATPAATPAGDPTGEDEHMQRKRKRSLSLDSSSSAAAATSPAAPPPQRASNGIARTGTGLGSSGIVPGVATKVVNLPMGPAPVRVTLAPQKTTVTPPSAPKVILVSTGGTSSSGMLQPPLTVPVVKTVSAPGSTSAVHQGKAVLPCAGTREYAALTTSVTSVVTTPVPSPSVSGSEQGIARAVRPRAVTVNPRMPLRLPRGVSSPLGGPQLPSPGGGGPSYGKATISVPKGAMMQYRPEGTVKIIAQSQLPISSSKLGSKPGGTMVTATSAGGPGAAPRVSTVSMTGTQARVVNVIATSQSGVVRTFGRSVGSQLSGISPRLGPGGTRPSGLGSSSHQGAKPNVIVVHKAQVWPQSQAGHASGLGSSLGTMHAGKSTSSPDQEQSNLLADLIHAAGILPDSLADDVPHAEVEVAIDSVPLDDNALLLDEGALIDSEDIVPCEAENVVEEAPCMLQDQIVCQEVEMSDQPGLQLEEGNNVSGADEDDSVGPLQESISSSSSMCFFRNPDEEQSAIISSSSNEHGRRDCGKFKRTSDVSSSTSVSASSVLLNVATPSVAAPSTNEQRPLSTSAPSVQEQNSPDQTGESGPSATNSRPPENGDGSNVTSAEFEIAVVSSPTPEGRESGFGVEESSVDVTSAEASDIVNGSSAVESSEQDGGEVSSAILMEPGRQEEVTSAENGGSSSVAGNEVTSAVSCRDFGDDDPDDNEAGPLVSELLVDGEVSTAEAVLVRTEDVAEITCSNVDLPGVLADGVLHLDRRPLSVSSTEETEFLGAVEVDSHEMPLEVRVFSDVGTSSSSSGGAAVAVPPVVSEACVDVVAAAESSRAVAAPSVDDSPDTDDRRNAASDQPSQSENESSPAAVLDDAVESLGDGEQVYQLLICDSESGEGLTSVMVDSVSSTVFGAQRVSGPSSSTYHLLSLPSCSSSAPRTAASSSFVPSDAPSLMAPQEVTSAEGSSESSSSSSSSASHPALADSSASVCLRGAPAQPRDLGSVHVQPDDPPNALELESSISQSVDDAEAFGVGTSTAASSSACEVILVGHEPIVTSEIVIAAEEELVEPAESSEDCPAIPEDPSGNSVAVSSSATLLPAPEPLLNGLAEDEDSESASKFLPSGGEVDSAASSVADLAEVAVVVGEAAGAADSNVVELAVTSSASTAPASLSQPSTSRGTTSQPARRKRRVSAVAEEAALVSAHVSGWARLASGLLDRVCRFRGAGRPKGMLPPAHWFLEPVDPEDAPGYYEIIGQPMDFATIKKKLECTRCAPYCT</sequence>
<keyword evidence="3" id="KW-0539">Nucleus</keyword>
<dbReference type="EnsemblMetazoa" id="ISCW019096-RA">
    <property type="protein sequence ID" value="ISCW019096-PA"/>
    <property type="gene ID" value="ISCW019096"/>
</dbReference>
<feature type="region of interest" description="Disordered" evidence="5">
    <location>
        <begin position="654"/>
        <end position="681"/>
    </location>
</feature>
<feature type="compositionally biased region" description="Low complexity" evidence="5">
    <location>
        <begin position="499"/>
        <end position="508"/>
    </location>
</feature>
<evidence type="ECO:0000256" key="1">
    <source>
        <dbReference type="ARBA" id="ARBA00004123"/>
    </source>
</evidence>
<dbReference type="Pfam" id="PF00439">
    <property type="entry name" value="Bromodomain"/>
    <property type="match status" value="1"/>
</dbReference>
<dbReference type="EC" id="2.3.1.48" evidence="8"/>
<feature type="region of interest" description="Disordered" evidence="5">
    <location>
        <begin position="813"/>
        <end position="901"/>
    </location>
</feature>
<feature type="compositionally biased region" description="Low complexity" evidence="5">
    <location>
        <begin position="1250"/>
        <end position="1269"/>
    </location>
</feature>
<dbReference type="InterPro" id="IPR005491">
    <property type="entry name" value="ENT_dom"/>
</dbReference>
<dbReference type="GO" id="GO:0006355">
    <property type="term" value="P:regulation of DNA-templated transcription"/>
    <property type="evidence" value="ECO:0007669"/>
    <property type="project" value="InterPro"/>
</dbReference>
<dbReference type="STRING" id="6945.B7PQ17"/>
<dbReference type="InterPro" id="IPR036427">
    <property type="entry name" value="Bromodomain-like_sf"/>
</dbReference>
<feature type="compositionally biased region" description="Low complexity" evidence="5">
    <location>
        <begin position="326"/>
        <end position="339"/>
    </location>
</feature>
<dbReference type="GO" id="GO:0061733">
    <property type="term" value="F:protein-lysine-acetyltransferase activity"/>
    <property type="evidence" value="ECO:0007669"/>
    <property type="project" value="UniProtKB-EC"/>
</dbReference>
<dbReference type="EMBL" id="ABJB010703535">
    <property type="status" value="NOT_ANNOTATED_CDS"/>
    <property type="molecule type" value="Genomic_DNA"/>
</dbReference>
<feature type="region of interest" description="Disordered" evidence="5">
    <location>
        <begin position="1123"/>
        <end position="1157"/>
    </location>
</feature>
<feature type="compositionally biased region" description="Polar residues" evidence="5">
    <location>
        <begin position="1143"/>
        <end position="1155"/>
    </location>
</feature>
<feature type="region of interest" description="Disordered" evidence="5">
    <location>
        <begin position="1219"/>
        <end position="1269"/>
    </location>
</feature>
<dbReference type="SUPFAM" id="SSF158639">
    <property type="entry name" value="ENT-like"/>
    <property type="match status" value="2"/>
</dbReference>
<feature type="domain" description="Bromo" evidence="6">
    <location>
        <begin position="1518"/>
        <end position="1565"/>
    </location>
</feature>
<feature type="compositionally biased region" description="Low complexity" evidence="5">
    <location>
        <begin position="139"/>
        <end position="149"/>
    </location>
</feature>
<feature type="region of interest" description="Disordered" evidence="5">
    <location>
        <begin position="611"/>
        <end position="637"/>
    </location>
</feature>
<dbReference type="EMBL" id="DS762454">
    <property type="protein sequence ID" value="EEC08689.1"/>
    <property type="molecule type" value="Genomic_DNA"/>
</dbReference>
<feature type="compositionally biased region" description="Low complexity" evidence="5">
    <location>
        <begin position="261"/>
        <end position="271"/>
    </location>
</feature>
<dbReference type="SMART" id="SM01191">
    <property type="entry name" value="ENT"/>
    <property type="match status" value="1"/>
</dbReference>
<dbReference type="CDD" id="cd04369">
    <property type="entry name" value="Bromodomain"/>
    <property type="match status" value="1"/>
</dbReference>
<dbReference type="EMBL" id="ABJB011085737">
    <property type="status" value="NOT_ANNOTATED_CDS"/>
    <property type="molecule type" value="Genomic_DNA"/>
</dbReference>
<dbReference type="PaxDb" id="6945-B7PQ17"/>
<feature type="compositionally biased region" description="Low complexity" evidence="5">
    <location>
        <begin position="833"/>
        <end position="845"/>
    </location>
</feature>
<comment type="subcellular location">
    <subcellularLocation>
        <location evidence="1">Nucleus</location>
    </subcellularLocation>
</comment>
<dbReference type="InParanoid" id="B7PQ17"/>
<accession>B7PQ17</accession>
<dbReference type="PROSITE" id="PS50014">
    <property type="entry name" value="BROMODOMAIN_2"/>
    <property type="match status" value="1"/>
</dbReference>
<dbReference type="EMBL" id="ABJB010506741">
    <property type="status" value="NOT_ANNOTATED_CDS"/>
    <property type="molecule type" value="Genomic_DNA"/>
</dbReference>